<evidence type="ECO:0000256" key="4">
    <source>
        <dbReference type="ARBA" id="ARBA00022679"/>
    </source>
</evidence>
<dbReference type="RefSeq" id="WP_377305361.1">
    <property type="nucleotide sequence ID" value="NZ_CP180191.1"/>
</dbReference>
<protein>
    <recommendedName>
        <fullName evidence="10">tRNA 5-methylaminomethyl-2-thiouridine biosynthesis bifunctional protein MnmC</fullName>
        <shortName evidence="10">tRNA mnm(5)s(2)U biosynthesis bifunctional protein</shortName>
    </recommendedName>
    <domain>
        <recommendedName>
            <fullName evidence="10">tRNA (mnm(5)s(2)U34)-methyltransferase</fullName>
            <ecNumber evidence="10">2.1.1.61</ecNumber>
        </recommendedName>
    </domain>
    <domain>
        <recommendedName>
            <fullName evidence="10">FAD-dependent cmnm(5)s(2)U34 oxidoreductase</fullName>
            <ecNumber evidence="10">1.5.-.-</ecNumber>
        </recommendedName>
    </domain>
</protein>
<keyword evidence="5 10" id="KW-0949">S-adenosyl-L-methionine</keyword>
<dbReference type="InterPro" id="IPR006076">
    <property type="entry name" value="FAD-dep_OxRdtase"/>
</dbReference>
<comment type="similarity">
    <text evidence="10">In the N-terminal section; belongs to the methyltransferase superfamily. tRNA (mnm(5)s(2)U34)-methyltransferase family.</text>
</comment>
<dbReference type="SUPFAM" id="SSF53335">
    <property type="entry name" value="S-adenosyl-L-methionine-dependent methyltransferases"/>
    <property type="match status" value="1"/>
</dbReference>
<dbReference type="Gene3D" id="3.40.50.150">
    <property type="entry name" value="Vaccinia Virus protein VP39"/>
    <property type="match status" value="1"/>
</dbReference>
<keyword evidence="4 10" id="KW-0808">Transferase</keyword>
<keyword evidence="2 10" id="KW-0489">Methyltransferase</keyword>
<evidence type="ECO:0000313" key="13">
    <source>
        <dbReference type="EMBL" id="MFC3148963.1"/>
    </source>
</evidence>
<evidence type="ECO:0000256" key="7">
    <source>
        <dbReference type="ARBA" id="ARBA00022827"/>
    </source>
</evidence>
<dbReference type="EC" id="1.5.-.-" evidence="10"/>
<comment type="catalytic activity">
    <reaction evidence="10">
        <text>5-aminomethyl-2-thiouridine(34) in tRNA + S-adenosyl-L-methionine = 5-methylaminomethyl-2-thiouridine(34) in tRNA + S-adenosyl-L-homocysteine + H(+)</text>
        <dbReference type="Rhea" id="RHEA:19569"/>
        <dbReference type="Rhea" id="RHEA-COMP:10195"/>
        <dbReference type="Rhea" id="RHEA-COMP:10197"/>
        <dbReference type="ChEBI" id="CHEBI:15378"/>
        <dbReference type="ChEBI" id="CHEBI:57856"/>
        <dbReference type="ChEBI" id="CHEBI:59789"/>
        <dbReference type="ChEBI" id="CHEBI:74454"/>
        <dbReference type="ChEBI" id="CHEBI:74455"/>
        <dbReference type="EC" id="2.1.1.61"/>
    </reaction>
</comment>
<dbReference type="InterPro" id="IPR036188">
    <property type="entry name" value="FAD/NAD-bd_sf"/>
</dbReference>
<dbReference type="GO" id="GO:0004808">
    <property type="term" value="F:tRNA (5-methylaminomethyl-2-thiouridylate)(34)-methyltransferase activity"/>
    <property type="evidence" value="ECO:0007669"/>
    <property type="project" value="UniProtKB-EC"/>
</dbReference>
<evidence type="ECO:0000259" key="11">
    <source>
        <dbReference type="Pfam" id="PF01266"/>
    </source>
</evidence>
<dbReference type="SUPFAM" id="SSF51905">
    <property type="entry name" value="FAD/NAD(P)-binding domain"/>
    <property type="match status" value="1"/>
</dbReference>
<gene>
    <name evidence="10 13" type="primary">mnmC</name>
    <name evidence="13" type="ORF">ACFOEN_15150</name>
</gene>
<dbReference type="EC" id="2.1.1.61" evidence="10"/>
<proteinExistence type="inferred from homology"/>
<dbReference type="NCBIfam" id="TIGR03197">
    <property type="entry name" value="MnmC_Cterm"/>
    <property type="match status" value="1"/>
</dbReference>
<comment type="similarity">
    <text evidence="10">In the C-terminal section; belongs to the DAO family.</text>
</comment>
<comment type="subcellular location">
    <subcellularLocation>
        <location evidence="10">Cytoplasm</location>
    </subcellularLocation>
</comment>
<dbReference type="EMBL" id="JBHRTI010000010">
    <property type="protein sequence ID" value="MFC3148963.1"/>
    <property type="molecule type" value="Genomic_DNA"/>
</dbReference>
<reference evidence="14" key="1">
    <citation type="journal article" date="2019" name="Int. J. Syst. Evol. Microbiol.">
        <title>The Global Catalogue of Microorganisms (GCM) 10K type strain sequencing project: providing services to taxonomists for standard genome sequencing and annotation.</title>
        <authorList>
            <consortium name="The Broad Institute Genomics Platform"/>
            <consortium name="The Broad Institute Genome Sequencing Center for Infectious Disease"/>
            <person name="Wu L."/>
            <person name="Ma J."/>
        </authorList>
    </citation>
    <scope>NUCLEOTIDE SEQUENCE [LARGE SCALE GENOMIC DNA]</scope>
    <source>
        <strain evidence="14">KCTC 52168</strain>
    </source>
</reference>
<evidence type="ECO:0000256" key="10">
    <source>
        <dbReference type="HAMAP-Rule" id="MF_01102"/>
    </source>
</evidence>
<dbReference type="InterPro" id="IPR023032">
    <property type="entry name" value="tRNA_MAMT_biosynth_bifunc_MnmC"/>
</dbReference>
<evidence type="ECO:0000256" key="3">
    <source>
        <dbReference type="ARBA" id="ARBA00022630"/>
    </source>
</evidence>
<evidence type="ECO:0000256" key="1">
    <source>
        <dbReference type="ARBA" id="ARBA00022490"/>
    </source>
</evidence>
<comment type="function">
    <text evidence="10">Catalyzes the last two steps in the biosynthesis of 5-methylaminomethyl-2-thiouridine (mnm(5)s(2)U) at the wobble position (U34) in tRNA. Catalyzes the FAD-dependent demodification of cmnm(5)s(2)U34 to nm(5)s(2)U34, followed by the transfer of a methyl group from S-adenosyl-L-methionine to nm(5)s(2)U34, to form mnm(5)s(2)U34.</text>
</comment>
<evidence type="ECO:0000259" key="12">
    <source>
        <dbReference type="Pfam" id="PF05430"/>
    </source>
</evidence>
<evidence type="ECO:0000256" key="9">
    <source>
        <dbReference type="ARBA" id="ARBA00023268"/>
    </source>
</evidence>
<dbReference type="PANTHER" id="PTHR13847">
    <property type="entry name" value="SARCOSINE DEHYDROGENASE-RELATED"/>
    <property type="match status" value="1"/>
</dbReference>
<keyword evidence="1 10" id="KW-0963">Cytoplasm</keyword>
<evidence type="ECO:0000256" key="8">
    <source>
        <dbReference type="ARBA" id="ARBA00023002"/>
    </source>
</evidence>
<dbReference type="InterPro" id="IPR047785">
    <property type="entry name" value="tRNA_MNMC2"/>
</dbReference>
<sequence length="644" mass="67948">MSIQSARIEAAESGTPLAACFGDVYHPTAGARAQAEHVFLRGCGLPERWRGRPQFTVLETGFGLGNNFLTLLAAWRDDAQRCDRLHVVSIDAHPPTCEDLAHWLGAGGTEDADRNALIAQWPPAIAGLHRLQFADGRVTLTLALGDVQVLLPKLAVRADAIFMDGFAPAKNPTMWDTAVCKALAERAAPGALLATWCATGQLRRNLADCGFVVEKQPGFGHKREMTVARWPGAAAATTPAPRHAATGTDVIVVGAGLAGAAVAASLARRGLRVAVLERDDEPAARTSSHLAAAFRPAMARGATPLSRLTLAGCLLAAQHWPQHAWQASGTLQMEQDGAEGRALLDAQAWPADFARWVKQDEAASLLGLRPAAGGIWFARMGWARPSELVAHWLAQPRVALHVRACVAQVDRSAAGWCVATADGRTFEAAQLVLAQGPADLPGGAALQPSLGLHQLPLAPVRGQCSLIEGLAPQLKAVLAGAGYLLPAQGSTTVFGASYEHGEAGEDERESSHQQAQAKAAGLWPGFEAAAQGKPRRAWTGVRVVTPDRLPVIGALPDLQAAPNARPGAPQLADMPRLRGAWIANAYGSRGLTYALLGGELIAAQMLGEPLPVERDLADAVDPARFAWRALKRGEGRQRGLHSSP</sequence>
<dbReference type="PANTHER" id="PTHR13847:SF283">
    <property type="entry name" value="TRNA 5-METHYLAMINOMETHYL-2-THIOURIDINE BIOSYNTHESIS BIFUNCTIONAL PROTEIN MNMC"/>
    <property type="match status" value="1"/>
</dbReference>
<organism evidence="13 14">
    <name type="scientific">Piscinibacterium candidicorallinum</name>
    <dbReference type="NCBI Taxonomy" id="1793872"/>
    <lineage>
        <taxon>Bacteria</taxon>
        <taxon>Pseudomonadati</taxon>
        <taxon>Pseudomonadota</taxon>
        <taxon>Betaproteobacteria</taxon>
        <taxon>Burkholderiales</taxon>
        <taxon>Piscinibacterium</taxon>
    </lineage>
</organism>
<dbReference type="Gene3D" id="3.30.9.10">
    <property type="entry name" value="D-Amino Acid Oxidase, subunit A, domain 2"/>
    <property type="match status" value="1"/>
</dbReference>
<keyword evidence="3 10" id="KW-0285">Flavoprotein</keyword>
<keyword evidence="6 10" id="KW-0819">tRNA processing</keyword>
<feature type="domain" description="FAD dependent oxidoreductase" evidence="11">
    <location>
        <begin position="249"/>
        <end position="603"/>
    </location>
</feature>
<feature type="domain" description="MnmC-like methyltransferase" evidence="12">
    <location>
        <begin position="114"/>
        <end position="229"/>
    </location>
</feature>
<feature type="region of interest" description="tRNA (mnm(5)s(2)U34)-methyltransferase" evidence="10">
    <location>
        <begin position="1"/>
        <end position="231"/>
    </location>
</feature>
<name>A0ABV7H884_9BURK</name>
<dbReference type="InterPro" id="IPR008471">
    <property type="entry name" value="MnmC-like_methylTransf"/>
</dbReference>
<keyword evidence="14" id="KW-1185">Reference proteome</keyword>
<dbReference type="Pfam" id="PF01266">
    <property type="entry name" value="DAO"/>
    <property type="match status" value="1"/>
</dbReference>
<dbReference type="SUPFAM" id="SSF54373">
    <property type="entry name" value="FAD-linked reductases, C-terminal domain"/>
    <property type="match status" value="1"/>
</dbReference>
<dbReference type="Gene3D" id="3.50.50.60">
    <property type="entry name" value="FAD/NAD(P)-binding domain"/>
    <property type="match status" value="1"/>
</dbReference>
<keyword evidence="8 10" id="KW-0560">Oxidoreductase</keyword>
<comment type="cofactor">
    <cofactor evidence="10">
        <name>FAD</name>
        <dbReference type="ChEBI" id="CHEBI:57692"/>
    </cofactor>
</comment>
<comment type="caution">
    <text evidence="13">The sequence shown here is derived from an EMBL/GenBank/DDBJ whole genome shotgun (WGS) entry which is preliminary data.</text>
</comment>
<keyword evidence="9 10" id="KW-0511">Multifunctional enzyme</keyword>
<dbReference type="HAMAP" id="MF_01102">
    <property type="entry name" value="MnmC"/>
    <property type="match status" value="1"/>
</dbReference>
<evidence type="ECO:0000256" key="6">
    <source>
        <dbReference type="ARBA" id="ARBA00022694"/>
    </source>
</evidence>
<feature type="region of interest" description="FAD-dependent cmnm(5)s(2)U34 oxidoreductase" evidence="10">
    <location>
        <begin position="253"/>
        <end position="644"/>
    </location>
</feature>
<dbReference type="NCBIfam" id="NF033855">
    <property type="entry name" value="tRNA_MNMC2"/>
    <property type="match status" value="1"/>
</dbReference>
<evidence type="ECO:0000313" key="14">
    <source>
        <dbReference type="Proteomes" id="UP001595556"/>
    </source>
</evidence>
<evidence type="ECO:0000256" key="2">
    <source>
        <dbReference type="ARBA" id="ARBA00022603"/>
    </source>
</evidence>
<accession>A0ABV7H884</accession>
<dbReference type="Proteomes" id="UP001595556">
    <property type="component" value="Unassembled WGS sequence"/>
</dbReference>
<keyword evidence="7 10" id="KW-0274">FAD</keyword>
<dbReference type="GO" id="GO:0032259">
    <property type="term" value="P:methylation"/>
    <property type="evidence" value="ECO:0007669"/>
    <property type="project" value="UniProtKB-KW"/>
</dbReference>
<dbReference type="Pfam" id="PF05430">
    <property type="entry name" value="Methyltransf_30"/>
    <property type="match status" value="1"/>
</dbReference>
<dbReference type="InterPro" id="IPR029063">
    <property type="entry name" value="SAM-dependent_MTases_sf"/>
</dbReference>
<dbReference type="InterPro" id="IPR017610">
    <property type="entry name" value="tRNA_S-uridine_synth_MnmC_C"/>
</dbReference>
<evidence type="ECO:0000256" key="5">
    <source>
        <dbReference type="ARBA" id="ARBA00022691"/>
    </source>
</evidence>